<dbReference type="PANTHER" id="PTHR46211">
    <property type="entry name" value="GLYCEROPHOSPHORYL DIESTER PHOSPHODIESTERASE"/>
    <property type="match status" value="1"/>
</dbReference>
<sequence>MSPHPLAFLPRLIAHRGASADAPENTLAALSLAADRGARMIEMDATVSADGVAVVHHDFELDRCTNGTGPIIQHTYEQLQALDCGAWFDKKYPDAPVKFAGEPLPTLAQAARLILDRSMALNLEIKPSLGWDEPTARVCAETLAQVWPADAPIVVSSMSERALGVFKAHAPQFPRGLITYAIPENWRERMTDLGCVSLHCSHFFATPGTISEVQDAGYKILAYTVNDTAEAKRLFDDGLDAVFTDRIGEMNPLYGAAAPA</sequence>
<dbReference type="Gene3D" id="3.20.20.190">
    <property type="entry name" value="Phosphatidylinositol (PI) phosphodiesterase"/>
    <property type="match status" value="1"/>
</dbReference>
<comment type="caution">
    <text evidence="2">The sequence shown here is derived from an EMBL/GenBank/DDBJ whole genome shotgun (WGS) entry which is preliminary data.</text>
</comment>
<evidence type="ECO:0000313" key="2">
    <source>
        <dbReference type="EMBL" id="TCS63439.1"/>
    </source>
</evidence>
<dbReference type="OrthoDB" id="9787897at2"/>
<dbReference type="InterPro" id="IPR030395">
    <property type="entry name" value="GP_PDE_dom"/>
</dbReference>
<dbReference type="PANTHER" id="PTHR46211:SF1">
    <property type="entry name" value="GLYCEROPHOSPHODIESTER PHOSPHODIESTERASE, CYTOPLASMIC"/>
    <property type="match status" value="1"/>
</dbReference>
<dbReference type="Pfam" id="PF03009">
    <property type="entry name" value="GDPD"/>
    <property type="match status" value="1"/>
</dbReference>
<evidence type="ECO:0000313" key="3">
    <source>
        <dbReference type="Proteomes" id="UP000295304"/>
    </source>
</evidence>
<dbReference type="GO" id="GO:0008081">
    <property type="term" value="F:phosphoric diester hydrolase activity"/>
    <property type="evidence" value="ECO:0007669"/>
    <property type="project" value="InterPro"/>
</dbReference>
<dbReference type="GO" id="GO:0006629">
    <property type="term" value="P:lipid metabolic process"/>
    <property type="evidence" value="ECO:0007669"/>
    <property type="project" value="InterPro"/>
</dbReference>
<organism evidence="2 3">
    <name type="scientific">Varunaivibrio sulfuroxidans</name>
    <dbReference type="NCBI Taxonomy" id="1773489"/>
    <lineage>
        <taxon>Bacteria</taxon>
        <taxon>Pseudomonadati</taxon>
        <taxon>Pseudomonadota</taxon>
        <taxon>Alphaproteobacteria</taxon>
        <taxon>Rhodospirillales</taxon>
        <taxon>Magnetovibrionaceae</taxon>
        <taxon>Varunaivibrio</taxon>
    </lineage>
</organism>
<dbReference type="Proteomes" id="UP000295304">
    <property type="component" value="Unassembled WGS sequence"/>
</dbReference>
<reference evidence="2 3" key="1">
    <citation type="submission" date="2019-03" db="EMBL/GenBank/DDBJ databases">
        <title>Genomic Encyclopedia of Type Strains, Phase IV (KMG-IV): sequencing the most valuable type-strain genomes for metagenomic binning, comparative biology and taxonomic classification.</title>
        <authorList>
            <person name="Goeker M."/>
        </authorList>
    </citation>
    <scope>NUCLEOTIDE SEQUENCE [LARGE SCALE GENOMIC DNA]</scope>
    <source>
        <strain evidence="2 3">DSM 101688</strain>
    </source>
</reference>
<dbReference type="AlphaFoldDB" id="A0A4R3JBN5"/>
<dbReference type="InterPro" id="IPR017946">
    <property type="entry name" value="PLC-like_Pdiesterase_TIM-brl"/>
</dbReference>
<proteinExistence type="predicted"/>
<dbReference type="RefSeq" id="WP_132938417.1">
    <property type="nucleotide sequence ID" value="NZ_SLZW01000003.1"/>
</dbReference>
<accession>A0A4R3JBN5</accession>
<protein>
    <submittedName>
        <fullName evidence="2">Glycerophosphoryl diester phosphodiesterase</fullName>
    </submittedName>
</protein>
<keyword evidence="3" id="KW-1185">Reference proteome</keyword>
<feature type="domain" description="GP-PDE" evidence="1">
    <location>
        <begin position="10"/>
        <end position="254"/>
    </location>
</feature>
<evidence type="ECO:0000259" key="1">
    <source>
        <dbReference type="PROSITE" id="PS51704"/>
    </source>
</evidence>
<name>A0A4R3JBN5_9PROT</name>
<dbReference type="EMBL" id="SLZW01000003">
    <property type="protein sequence ID" value="TCS63439.1"/>
    <property type="molecule type" value="Genomic_DNA"/>
</dbReference>
<gene>
    <name evidence="2" type="ORF">EDD55_10360</name>
</gene>
<dbReference type="SUPFAM" id="SSF51695">
    <property type="entry name" value="PLC-like phosphodiesterases"/>
    <property type="match status" value="1"/>
</dbReference>
<dbReference type="PROSITE" id="PS51704">
    <property type="entry name" value="GP_PDE"/>
    <property type="match status" value="1"/>
</dbReference>